<keyword evidence="4" id="KW-0812">Transmembrane</keyword>
<dbReference type="PANTHER" id="PTHR43280:SF10">
    <property type="entry name" value="REGULATORY PROTEIN POCR"/>
    <property type="match status" value="1"/>
</dbReference>
<feature type="domain" description="HTH araC/xylS-type" evidence="5">
    <location>
        <begin position="647"/>
        <end position="746"/>
    </location>
</feature>
<keyword evidence="3" id="KW-0804">Transcription</keyword>
<sequence length="761" mass="86495">MRLNYFKSKLFLKYIWSYLFILLIPLVLMTIFIYENAVTNLKSEIEQSRLAQLTQAKVIIDGRMKELSEIASRVSYDERLTPYRVHDSIYSGEAIRALDQYKSTSSIIGEIYLYFHKDDRIYSGKGLNHFDVFSNNLSFQHWNKDALFRDLNNVKYPTMRPADIVSTPSGLHETMLAYLIPITPNSPNPHGTIMYLIKESELTGLIDSILGNYQGMTYILDNDGHILVDNRQGESLTSAEEKSLFNNLSVGIHDKTLNGMAHSIVSVKSENNGWTYVTIMPSSQFFSSVLHVRSFIILLFIIVVFVGAAIALVLARMQYQPISMLVEFAASKSHSKPSEDGSAPTGNELDRIRTALQEYSSRVDLQEPFARNHFLSMLLKYGSAQSLTPELQEAFNLEFDRSHHFVMVIGWEENEHNERQDMLELLNQIEFPELAAHGYGVELSQLDQLGLIISFNLSGKMDEFSHIQQIVEAVRSNMLESFDVSPMIGVGACYASPDLLNQSFIEACSAFELRVSTGHGTITYFEKLSYTPDHAFWIPNNTLLKLSQSLKQGSYDVAAQMIHSAIQSLQSSELSALLTRCICFDLLNTILKTASELGDHSMMQKIAPHMIYSNSLDELERSLLNLASEICNQVEQDNQKEEQSIIDQVVAYIDEHFMDNTLSLETVAFEFGISPSHVSRSFKEKMGLNFIQYIWQKRMEEVMHQLKTTNDPLKDIILKVGYLDTPNFIRKFKKETGYTPGQYRKMFASQDSEPGTGIDDE</sequence>
<keyword evidence="2" id="KW-0238">DNA-binding</keyword>
<evidence type="ECO:0000256" key="2">
    <source>
        <dbReference type="ARBA" id="ARBA00023125"/>
    </source>
</evidence>
<keyword evidence="4" id="KW-1133">Transmembrane helix</keyword>
<gene>
    <name evidence="6" type="ORF">P4H66_01295</name>
</gene>
<feature type="transmembrane region" description="Helical" evidence="4">
    <location>
        <begin position="12"/>
        <end position="34"/>
    </location>
</feature>
<dbReference type="PROSITE" id="PS01124">
    <property type="entry name" value="HTH_ARAC_FAMILY_2"/>
    <property type="match status" value="1"/>
</dbReference>
<dbReference type="InterPro" id="IPR009057">
    <property type="entry name" value="Homeodomain-like_sf"/>
</dbReference>
<evidence type="ECO:0000313" key="7">
    <source>
        <dbReference type="Proteomes" id="UP001344632"/>
    </source>
</evidence>
<dbReference type="EMBL" id="JARLKZ010000002">
    <property type="protein sequence ID" value="MEC0238506.1"/>
    <property type="molecule type" value="Genomic_DNA"/>
</dbReference>
<protein>
    <submittedName>
        <fullName evidence="6">Helix-turn-helix domain-containing protein</fullName>
    </submittedName>
</protein>
<reference evidence="6 7" key="1">
    <citation type="submission" date="2023-03" db="EMBL/GenBank/DDBJ databases">
        <title>Bacillus Genome Sequencing.</title>
        <authorList>
            <person name="Dunlap C."/>
        </authorList>
    </citation>
    <scope>NUCLEOTIDE SEQUENCE [LARGE SCALE GENOMIC DNA]</scope>
    <source>
        <strain evidence="6 7">BD-525</strain>
    </source>
</reference>
<evidence type="ECO:0000256" key="4">
    <source>
        <dbReference type="SAM" id="Phobius"/>
    </source>
</evidence>
<dbReference type="Pfam" id="PF12833">
    <property type="entry name" value="HTH_18"/>
    <property type="match status" value="1"/>
</dbReference>
<evidence type="ECO:0000256" key="3">
    <source>
        <dbReference type="ARBA" id="ARBA00023163"/>
    </source>
</evidence>
<dbReference type="InterPro" id="IPR018060">
    <property type="entry name" value="HTH_AraC"/>
</dbReference>
<dbReference type="Proteomes" id="UP001344632">
    <property type="component" value="Unassembled WGS sequence"/>
</dbReference>
<dbReference type="PANTHER" id="PTHR43280">
    <property type="entry name" value="ARAC-FAMILY TRANSCRIPTIONAL REGULATOR"/>
    <property type="match status" value="1"/>
</dbReference>
<feature type="transmembrane region" description="Helical" evidence="4">
    <location>
        <begin position="295"/>
        <end position="315"/>
    </location>
</feature>
<dbReference type="Gene3D" id="1.10.10.60">
    <property type="entry name" value="Homeodomain-like"/>
    <property type="match status" value="2"/>
</dbReference>
<dbReference type="InterPro" id="IPR018062">
    <property type="entry name" value="HTH_AraC-typ_CS"/>
</dbReference>
<dbReference type="SUPFAM" id="SSF46689">
    <property type="entry name" value="Homeodomain-like"/>
    <property type="match status" value="2"/>
</dbReference>
<accession>A0ABU6GFJ1</accession>
<evidence type="ECO:0000259" key="5">
    <source>
        <dbReference type="PROSITE" id="PS01124"/>
    </source>
</evidence>
<evidence type="ECO:0000313" key="6">
    <source>
        <dbReference type="EMBL" id="MEC0238506.1"/>
    </source>
</evidence>
<keyword evidence="7" id="KW-1185">Reference proteome</keyword>
<dbReference type="Gene3D" id="3.30.450.20">
    <property type="entry name" value="PAS domain"/>
    <property type="match status" value="1"/>
</dbReference>
<proteinExistence type="predicted"/>
<evidence type="ECO:0000256" key="1">
    <source>
        <dbReference type="ARBA" id="ARBA00023015"/>
    </source>
</evidence>
<dbReference type="SMART" id="SM00342">
    <property type="entry name" value="HTH_ARAC"/>
    <property type="match status" value="1"/>
</dbReference>
<dbReference type="PROSITE" id="PS00041">
    <property type="entry name" value="HTH_ARAC_FAMILY_1"/>
    <property type="match status" value="1"/>
</dbReference>
<dbReference type="RefSeq" id="WP_326085156.1">
    <property type="nucleotide sequence ID" value="NZ_JARLKZ010000002.1"/>
</dbReference>
<comment type="caution">
    <text evidence="6">The sequence shown here is derived from an EMBL/GenBank/DDBJ whole genome shotgun (WGS) entry which is preliminary data.</text>
</comment>
<keyword evidence="1" id="KW-0805">Transcription regulation</keyword>
<keyword evidence="4" id="KW-0472">Membrane</keyword>
<organism evidence="6 7">
    <name type="scientific">Paenibacillus dokdonensis</name>
    <dbReference type="NCBI Taxonomy" id="2567944"/>
    <lineage>
        <taxon>Bacteria</taxon>
        <taxon>Bacillati</taxon>
        <taxon>Bacillota</taxon>
        <taxon>Bacilli</taxon>
        <taxon>Bacillales</taxon>
        <taxon>Paenibacillaceae</taxon>
        <taxon>Paenibacillus</taxon>
    </lineage>
</organism>
<name>A0ABU6GFJ1_9BACL</name>